<dbReference type="Proteomes" id="UP000028703">
    <property type="component" value="Unassembled WGS sequence"/>
</dbReference>
<name>A0A085ZXG6_9FLAO</name>
<feature type="compositionally biased region" description="Low complexity" evidence="1">
    <location>
        <begin position="335"/>
        <end position="344"/>
    </location>
</feature>
<feature type="region of interest" description="Disordered" evidence="1">
    <location>
        <begin position="311"/>
        <end position="344"/>
    </location>
</feature>
<evidence type="ECO:0000313" key="3">
    <source>
        <dbReference type="Proteomes" id="UP000028703"/>
    </source>
</evidence>
<proteinExistence type="predicted"/>
<evidence type="ECO:0000256" key="1">
    <source>
        <dbReference type="SAM" id="MobiDB-lite"/>
    </source>
</evidence>
<protein>
    <submittedName>
        <fullName evidence="2">Uncharacterized protein</fullName>
    </submittedName>
</protein>
<dbReference type="AlphaFoldDB" id="A0A085ZXG6"/>
<organism evidence="2 3">
    <name type="scientific">Chryseobacterium luteum</name>
    <dbReference type="NCBI Taxonomy" id="421531"/>
    <lineage>
        <taxon>Bacteria</taxon>
        <taxon>Pseudomonadati</taxon>
        <taxon>Bacteroidota</taxon>
        <taxon>Flavobacteriia</taxon>
        <taxon>Flavobacteriales</taxon>
        <taxon>Weeksellaceae</taxon>
        <taxon>Chryseobacterium group</taxon>
        <taxon>Chryseobacterium</taxon>
    </lineage>
</organism>
<sequence length="565" mass="65819">MLPEFKNFHRKIKIPKEISDQVDNPDTYWVVTWLGHSYWKDDRIQREVIITNIDNVHYYFSGKERQFKVFVLEEQTFTIQLGTYFKYNGRFLKNPQYLENSKAIEKFENVVFNPKTDYQTNWVYKHLQNTYMPPYYSEDDRIYSGAPYYSTVHNGTTIIVPGHVILSYFYYLSTLTIYNIIYGVYFAGLQPISSFDENGIPIIKYDSEYLRYEEAKNIAKFMLIKEGFNSLAHIKADFYIALEKCKPDNRKAYLASRIPHSDEVSLTLIGKKISANKFLAFSIEDFSLKSGDGIFKYDNFLLKDISDKSSLNEESEDKNPTTGQVDNFDENVDSTTNPTNHNLNPLNISVNDSRKRFYQSPNVKKLEKESQLNHFQMTQLQINEIAEVSELIKEHSSKDKVSRVNFISQNTVDYIQVVFDAINILKSEGAETEYLMIERSDFENVSYPPVKIKQVGTLILASILINDYNYCLISTVGNYGRMGLVRHSVKGLRFLSDRDPILEICLIKMINEYQLNWSEIKTAQQLTNIFQGMGVILVHSFNHKIIENDHNKSVKNLVERLKEHL</sequence>
<dbReference type="eggNOG" id="ENOG50311MQ">
    <property type="taxonomic scope" value="Bacteria"/>
</dbReference>
<evidence type="ECO:0000313" key="2">
    <source>
        <dbReference type="EMBL" id="KFF09130.1"/>
    </source>
</evidence>
<reference evidence="2 3" key="1">
    <citation type="submission" date="2014-07" db="EMBL/GenBank/DDBJ databases">
        <title>Genome of Chryseobacterium luteum DSM 18605.</title>
        <authorList>
            <person name="Stropko S.J."/>
            <person name="Pipes S.E."/>
            <person name="Newman J.D."/>
        </authorList>
    </citation>
    <scope>NUCLEOTIDE SEQUENCE [LARGE SCALE GENOMIC DNA]</scope>
    <source>
        <strain evidence="2 3">DSM 18605</strain>
    </source>
</reference>
<dbReference type="EMBL" id="JPRO01000001">
    <property type="protein sequence ID" value="KFF09130.1"/>
    <property type="molecule type" value="Genomic_DNA"/>
</dbReference>
<accession>A0A085ZXG6</accession>
<gene>
    <name evidence="2" type="ORF">IX38_01025</name>
</gene>
<comment type="caution">
    <text evidence="2">The sequence shown here is derived from an EMBL/GenBank/DDBJ whole genome shotgun (WGS) entry which is preliminary data.</text>
</comment>
<keyword evidence="3" id="KW-1185">Reference proteome</keyword>
<dbReference type="OrthoDB" id="1212072at2"/>
<dbReference type="RefSeq" id="WP_034700992.1">
    <property type="nucleotide sequence ID" value="NZ_JPRO01000001.1"/>
</dbReference>